<name>A0ABR3DBQ6_NEUIN</name>
<evidence type="ECO:0000256" key="1">
    <source>
        <dbReference type="SAM" id="SignalP"/>
    </source>
</evidence>
<reference evidence="2 3" key="1">
    <citation type="submission" date="2023-09" db="EMBL/GenBank/DDBJ databases">
        <title>Multi-omics analysis of a traditional fermented food reveals byproduct-associated fungal strains for waste-to-food upcycling.</title>
        <authorList>
            <consortium name="Lawrence Berkeley National Laboratory"/>
            <person name="Rekdal V.M."/>
            <person name="Villalobos-Escobedo J.M."/>
            <person name="Rodriguez-Valeron N."/>
            <person name="Garcia M.O."/>
            <person name="Vasquez D.P."/>
            <person name="Damayanti I."/>
            <person name="Sorensen P.M."/>
            <person name="Baidoo E.E."/>
            <person name="De Carvalho A.C."/>
            <person name="Riley R."/>
            <person name="Lipzen A."/>
            <person name="He G."/>
            <person name="Yan M."/>
            <person name="Haridas S."/>
            <person name="Daum C."/>
            <person name="Yoshinaga Y."/>
            <person name="Ng V."/>
            <person name="Grigoriev I.V."/>
            <person name="Munk R."/>
            <person name="Nuraida L."/>
            <person name="Wijaya C.H."/>
            <person name="Morales P.-C."/>
            <person name="Keasling J.D."/>
        </authorList>
    </citation>
    <scope>NUCLEOTIDE SEQUENCE [LARGE SCALE GENOMIC DNA]</scope>
    <source>
        <strain evidence="2 3">FGSC 2613</strain>
    </source>
</reference>
<accession>A0ABR3DBQ6</accession>
<protein>
    <submittedName>
        <fullName evidence="2">Uncharacterized protein</fullName>
    </submittedName>
</protein>
<feature type="signal peptide" evidence="1">
    <location>
        <begin position="1"/>
        <end position="24"/>
    </location>
</feature>
<dbReference type="Proteomes" id="UP001451303">
    <property type="component" value="Unassembled WGS sequence"/>
</dbReference>
<dbReference type="EMBL" id="JAVLET010000005">
    <property type="protein sequence ID" value="KAL0470029.1"/>
    <property type="molecule type" value="Genomic_DNA"/>
</dbReference>
<comment type="caution">
    <text evidence="2">The sequence shown here is derived from an EMBL/GenBank/DDBJ whole genome shotgun (WGS) entry which is preliminary data.</text>
</comment>
<keyword evidence="1" id="KW-0732">Signal</keyword>
<organism evidence="2 3">
    <name type="scientific">Neurospora intermedia</name>
    <dbReference type="NCBI Taxonomy" id="5142"/>
    <lineage>
        <taxon>Eukaryota</taxon>
        <taxon>Fungi</taxon>
        <taxon>Dikarya</taxon>
        <taxon>Ascomycota</taxon>
        <taxon>Pezizomycotina</taxon>
        <taxon>Sordariomycetes</taxon>
        <taxon>Sordariomycetidae</taxon>
        <taxon>Sordariales</taxon>
        <taxon>Sordariaceae</taxon>
        <taxon>Neurospora</taxon>
    </lineage>
</organism>
<keyword evidence="3" id="KW-1185">Reference proteome</keyword>
<sequence>MIFGCSHPFSMCFLCLLINRFVGGNDFGILLSYLWIQQSPRDILFFPESTFQPPLRRISPICYSERMLMGHS</sequence>
<proteinExistence type="predicted"/>
<evidence type="ECO:0000313" key="3">
    <source>
        <dbReference type="Proteomes" id="UP001451303"/>
    </source>
</evidence>
<feature type="chain" id="PRO_5045909720" evidence="1">
    <location>
        <begin position="25"/>
        <end position="72"/>
    </location>
</feature>
<gene>
    <name evidence="2" type="ORF">QR685DRAFT_528247</name>
</gene>
<evidence type="ECO:0000313" key="2">
    <source>
        <dbReference type="EMBL" id="KAL0470029.1"/>
    </source>
</evidence>